<gene>
    <name evidence="2" type="ORF">FOY51_16800</name>
</gene>
<keyword evidence="3" id="KW-1185">Reference proteome</keyword>
<dbReference type="EMBL" id="VLNY01000007">
    <property type="protein sequence ID" value="KAA0022035.1"/>
    <property type="molecule type" value="Genomic_DNA"/>
</dbReference>
<dbReference type="RefSeq" id="WP_149431398.1">
    <property type="nucleotide sequence ID" value="NZ_VLNY01000007.1"/>
</dbReference>
<proteinExistence type="predicted"/>
<feature type="transmembrane region" description="Helical" evidence="1">
    <location>
        <begin position="79"/>
        <end position="101"/>
    </location>
</feature>
<keyword evidence="1" id="KW-0812">Transmembrane</keyword>
<comment type="caution">
    <text evidence="2">The sequence shown here is derived from an EMBL/GenBank/DDBJ whole genome shotgun (WGS) entry which is preliminary data.</text>
</comment>
<evidence type="ECO:0000256" key="1">
    <source>
        <dbReference type="SAM" id="Phobius"/>
    </source>
</evidence>
<dbReference type="AlphaFoldDB" id="A0A5A7SC25"/>
<reference evidence="2 3" key="1">
    <citation type="submission" date="2019-07" db="EMBL/GenBank/DDBJ databases">
        <title>Rhodococcus cavernicolus sp. nov., isolated from a cave.</title>
        <authorList>
            <person name="Lee S.D."/>
        </authorList>
    </citation>
    <scope>NUCLEOTIDE SEQUENCE [LARGE SCALE GENOMIC DNA]</scope>
    <source>
        <strain evidence="2 3">C1-24</strain>
    </source>
</reference>
<dbReference type="Proteomes" id="UP000322244">
    <property type="component" value="Unassembled WGS sequence"/>
</dbReference>
<accession>A0A5A7SC25</accession>
<feature type="transmembrane region" description="Helical" evidence="1">
    <location>
        <begin position="48"/>
        <end position="67"/>
    </location>
</feature>
<feature type="transmembrane region" description="Helical" evidence="1">
    <location>
        <begin position="15"/>
        <end position="36"/>
    </location>
</feature>
<evidence type="ECO:0008006" key="4">
    <source>
        <dbReference type="Google" id="ProtNLM"/>
    </source>
</evidence>
<keyword evidence="1" id="KW-1133">Transmembrane helix</keyword>
<evidence type="ECO:0000313" key="2">
    <source>
        <dbReference type="EMBL" id="KAA0022035.1"/>
    </source>
</evidence>
<name>A0A5A7SC25_9NOCA</name>
<feature type="transmembrane region" description="Helical" evidence="1">
    <location>
        <begin position="113"/>
        <end position="135"/>
    </location>
</feature>
<dbReference type="OrthoDB" id="4476959at2"/>
<sequence>MTTTLAPAPPSVDRAYIALGIALLAGVTEAVLRTAAQLEEQGVDIGSLATGLAIRVLIYLVVAAVMLRMRAGRRWARTALTVGLGTVGLVSLLVEPLAALLSANPVGPVTLDAVAIGTARSVHVIAVIVALVSMYRRDARVYFRRPAPHPA</sequence>
<organism evidence="2 3">
    <name type="scientific">Antrihabitans cavernicola</name>
    <dbReference type="NCBI Taxonomy" id="2495913"/>
    <lineage>
        <taxon>Bacteria</taxon>
        <taxon>Bacillati</taxon>
        <taxon>Actinomycetota</taxon>
        <taxon>Actinomycetes</taxon>
        <taxon>Mycobacteriales</taxon>
        <taxon>Nocardiaceae</taxon>
        <taxon>Antrihabitans</taxon>
    </lineage>
</organism>
<keyword evidence="1" id="KW-0472">Membrane</keyword>
<evidence type="ECO:0000313" key="3">
    <source>
        <dbReference type="Proteomes" id="UP000322244"/>
    </source>
</evidence>
<protein>
    <recommendedName>
        <fullName evidence="4">DUF2127 domain-containing protein</fullName>
    </recommendedName>
</protein>